<dbReference type="PANTHER" id="PTHR11091">
    <property type="entry name" value="OXIDOREDUCTASE-RELATED"/>
    <property type="match status" value="1"/>
</dbReference>
<protein>
    <recommendedName>
        <fullName evidence="4">Oxidoreductase YjmC</fullName>
    </recommendedName>
</protein>
<dbReference type="InterPro" id="IPR003767">
    <property type="entry name" value="Malate/L-lactate_DH-like"/>
</dbReference>
<comment type="caution">
    <text evidence="3">The sequence shown here is derived from an EMBL/GenBank/DDBJ whole genome shotgun (WGS) entry which is preliminary data.</text>
</comment>
<dbReference type="SUPFAM" id="SSF89733">
    <property type="entry name" value="L-sulfolactate dehydrogenase-like"/>
    <property type="match status" value="1"/>
</dbReference>
<dbReference type="InterPro" id="IPR043143">
    <property type="entry name" value="Mal/L-sulf/L-lact_DH-like_NADP"/>
</dbReference>
<sequence>MSGPSNTGHMFCAINISHFMDEDLFKNNIDLIIDRIKNLTPIGDNKVYMPGEIESDLDDSRKKNGIPVDYNIINQLNELAVRYKTQKL</sequence>
<gene>
    <name evidence="3" type="ORF">SDC9_170332</name>
</gene>
<name>A0A645G7R2_9ZZZZ</name>
<dbReference type="EMBL" id="VSSQ01071306">
    <property type="protein sequence ID" value="MPN22947.1"/>
    <property type="molecule type" value="Genomic_DNA"/>
</dbReference>
<accession>A0A645G7R2</accession>
<reference evidence="3" key="1">
    <citation type="submission" date="2019-08" db="EMBL/GenBank/DDBJ databases">
        <authorList>
            <person name="Kucharzyk K."/>
            <person name="Murdoch R.W."/>
            <person name="Higgins S."/>
            <person name="Loffler F."/>
        </authorList>
    </citation>
    <scope>NUCLEOTIDE SEQUENCE</scope>
</reference>
<proteinExistence type="inferred from homology"/>
<keyword evidence="2" id="KW-0560">Oxidoreductase</keyword>
<organism evidence="3">
    <name type="scientific">bioreactor metagenome</name>
    <dbReference type="NCBI Taxonomy" id="1076179"/>
    <lineage>
        <taxon>unclassified sequences</taxon>
        <taxon>metagenomes</taxon>
        <taxon>ecological metagenomes</taxon>
    </lineage>
</organism>
<comment type="similarity">
    <text evidence="1">Belongs to the LDH2/MDH2 oxidoreductase family.</text>
</comment>
<dbReference type="Gene3D" id="3.30.1370.60">
    <property type="entry name" value="Hypothetical oxidoreductase yiak, domain 2"/>
    <property type="match status" value="1"/>
</dbReference>
<evidence type="ECO:0000313" key="3">
    <source>
        <dbReference type="EMBL" id="MPN22947.1"/>
    </source>
</evidence>
<evidence type="ECO:0000256" key="1">
    <source>
        <dbReference type="ARBA" id="ARBA00006056"/>
    </source>
</evidence>
<dbReference type="Pfam" id="PF02615">
    <property type="entry name" value="Ldh_2"/>
    <property type="match status" value="1"/>
</dbReference>
<evidence type="ECO:0000256" key="2">
    <source>
        <dbReference type="ARBA" id="ARBA00023002"/>
    </source>
</evidence>
<dbReference type="AlphaFoldDB" id="A0A645G7R2"/>
<evidence type="ECO:0008006" key="4">
    <source>
        <dbReference type="Google" id="ProtNLM"/>
    </source>
</evidence>
<dbReference type="GO" id="GO:0016491">
    <property type="term" value="F:oxidoreductase activity"/>
    <property type="evidence" value="ECO:0007669"/>
    <property type="project" value="UniProtKB-KW"/>
</dbReference>
<dbReference type="PANTHER" id="PTHR11091:SF0">
    <property type="entry name" value="MALATE DEHYDROGENASE"/>
    <property type="match status" value="1"/>
</dbReference>
<dbReference type="InterPro" id="IPR036111">
    <property type="entry name" value="Mal/L-sulfo/L-lacto_DH-like_sf"/>
</dbReference>